<dbReference type="InterPro" id="IPR017441">
    <property type="entry name" value="Protein_kinase_ATP_BS"/>
</dbReference>
<feature type="region of interest" description="Disordered" evidence="8">
    <location>
        <begin position="523"/>
        <end position="553"/>
    </location>
</feature>
<evidence type="ECO:0000256" key="3">
    <source>
        <dbReference type="ARBA" id="ARBA00022679"/>
    </source>
</evidence>
<comment type="caution">
    <text evidence="10">The sequence shown here is derived from an EMBL/GenBank/DDBJ whole genome shotgun (WGS) entry which is preliminary data.</text>
</comment>
<dbReference type="PROSITE" id="PS50011">
    <property type="entry name" value="PROTEIN_KINASE_DOM"/>
    <property type="match status" value="1"/>
</dbReference>
<evidence type="ECO:0000313" key="11">
    <source>
        <dbReference type="Proteomes" id="UP000438448"/>
    </source>
</evidence>
<dbReference type="Gene3D" id="3.30.200.20">
    <property type="entry name" value="Phosphorylase Kinase, domain 1"/>
    <property type="match status" value="1"/>
</dbReference>
<dbReference type="PANTHER" id="PTHR43289:SF6">
    <property type="entry name" value="SERINE_THREONINE-PROTEIN KINASE NEKL-3"/>
    <property type="match status" value="1"/>
</dbReference>
<gene>
    <name evidence="10" type="primary">pknD_11</name>
    <name evidence="10" type="ORF">NRB20_28300</name>
</gene>
<evidence type="ECO:0000256" key="2">
    <source>
        <dbReference type="ARBA" id="ARBA00022527"/>
    </source>
</evidence>
<dbReference type="Gene3D" id="1.10.510.10">
    <property type="entry name" value="Transferase(Phosphotransferase) domain 1"/>
    <property type="match status" value="1"/>
</dbReference>
<dbReference type="CDD" id="cd14014">
    <property type="entry name" value="STKc_PknB_like"/>
    <property type="match status" value="1"/>
</dbReference>
<keyword evidence="5 10" id="KW-0418">Kinase</keyword>
<evidence type="ECO:0000256" key="8">
    <source>
        <dbReference type="SAM" id="MobiDB-lite"/>
    </source>
</evidence>
<dbReference type="Proteomes" id="UP000438448">
    <property type="component" value="Unassembled WGS sequence"/>
</dbReference>
<protein>
    <recommendedName>
        <fullName evidence="1">non-specific serine/threonine protein kinase</fullName>
        <ecNumber evidence="1">2.7.11.1</ecNumber>
    </recommendedName>
</protein>
<keyword evidence="11" id="KW-1185">Reference proteome</keyword>
<evidence type="ECO:0000256" key="6">
    <source>
        <dbReference type="ARBA" id="ARBA00022840"/>
    </source>
</evidence>
<feature type="compositionally biased region" description="Low complexity" evidence="8">
    <location>
        <begin position="527"/>
        <end position="547"/>
    </location>
</feature>
<keyword evidence="6 7" id="KW-0067">ATP-binding</keyword>
<dbReference type="InterPro" id="IPR000719">
    <property type="entry name" value="Prot_kinase_dom"/>
</dbReference>
<reference evidence="10 11" key="1">
    <citation type="submission" date="2019-10" db="EMBL/GenBank/DDBJ databases">
        <title>Nocardia macrotermitis sp. nov. and Nocardia aurantia sp. nov., isolated from the gut of fungus growing-termite Macrotermes natalensis.</title>
        <authorList>
            <person name="Benndorf R."/>
            <person name="Schwitalla J."/>
            <person name="Martin K."/>
            <person name="De Beer W."/>
            <person name="Kaster A.-K."/>
            <person name="Vollmers J."/>
            <person name="Poulsen M."/>
            <person name="Beemelmanns C."/>
        </authorList>
    </citation>
    <scope>NUCLEOTIDE SEQUENCE [LARGE SCALE GENOMIC DNA]</scope>
    <source>
        <strain evidence="10 11">RB20</strain>
    </source>
</reference>
<evidence type="ECO:0000313" key="10">
    <source>
        <dbReference type="EMBL" id="MQY19736.1"/>
    </source>
</evidence>
<evidence type="ECO:0000259" key="9">
    <source>
        <dbReference type="PROSITE" id="PS50011"/>
    </source>
</evidence>
<dbReference type="AlphaFoldDB" id="A0A7K0D1X8"/>
<keyword evidence="2" id="KW-0723">Serine/threonine-protein kinase</keyword>
<dbReference type="PROSITE" id="PS00108">
    <property type="entry name" value="PROTEIN_KINASE_ST"/>
    <property type="match status" value="1"/>
</dbReference>
<feature type="domain" description="Protein kinase" evidence="9">
    <location>
        <begin position="64"/>
        <end position="325"/>
    </location>
</feature>
<evidence type="ECO:0000256" key="4">
    <source>
        <dbReference type="ARBA" id="ARBA00022741"/>
    </source>
</evidence>
<feature type="compositionally biased region" description="Gly residues" evidence="8">
    <location>
        <begin position="9"/>
        <end position="20"/>
    </location>
</feature>
<feature type="region of interest" description="Disordered" evidence="8">
    <location>
        <begin position="1"/>
        <end position="20"/>
    </location>
</feature>
<feature type="binding site" evidence="7">
    <location>
        <position position="93"/>
    </location>
    <ligand>
        <name>ATP</name>
        <dbReference type="ChEBI" id="CHEBI:30616"/>
    </ligand>
</feature>
<organism evidence="10 11">
    <name type="scientific">Nocardia macrotermitis</name>
    <dbReference type="NCBI Taxonomy" id="2585198"/>
    <lineage>
        <taxon>Bacteria</taxon>
        <taxon>Bacillati</taxon>
        <taxon>Actinomycetota</taxon>
        <taxon>Actinomycetes</taxon>
        <taxon>Mycobacteriales</taxon>
        <taxon>Nocardiaceae</taxon>
        <taxon>Nocardia</taxon>
    </lineage>
</organism>
<dbReference type="Pfam" id="PF00069">
    <property type="entry name" value="Pkinase"/>
    <property type="match status" value="1"/>
</dbReference>
<name>A0A7K0D1X8_9NOCA</name>
<dbReference type="SUPFAM" id="SSF56112">
    <property type="entry name" value="Protein kinase-like (PK-like)"/>
    <property type="match status" value="1"/>
</dbReference>
<dbReference type="GO" id="GO:0004674">
    <property type="term" value="F:protein serine/threonine kinase activity"/>
    <property type="evidence" value="ECO:0007669"/>
    <property type="project" value="UniProtKB-KW"/>
</dbReference>
<dbReference type="InterPro" id="IPR008271">
    <property type="entry name" value="Ser/Thr_kinase_AS"/>
</dbReference>
<dbReference type="EC" id="2.7.11.1" evidence="1"/>
<accession>A0A7K0D1X8</accession>
<keyword evidence="4 7" id="KW-0547">Nucleotide-binding</keyword>
<dbReference type="PROSITE" id="PS00107">
    <property type="entry name" value="PROTEIN_KINASE_ATP"/>
    <property type="match status" value="1"/>
</dbReference>
<evidence type="ECO:0000256" key="5">
    <source>
        <dbReference type="ARBA" id="ARBA00022777"/>
    </source>
</evidence>
<dbReference type="PANTHER" id="PTHR43289">
    <property type="entry name" value="MITOGEN-ACTIVATED PROTEIN KINASE KINASE KINASE 20-RELATED"/>
    <property type="match status" value="1"/>
</dbReference>
<sequence>MSMNSARAGRGGVGAGNMGGGQGGGGLDSVRIAAMRRRHAGCRIRWVVTGVGVVLQAGTVFAEFTVERLIGVGGMGAVYLARHPRMERRVALKVVNDGIAADPKARTAFDREVALAAGLDHPNIVAVYDRSGPDDPALWLSMQYIEGGDVNALLASAPGGLPLAQAIGLITDAARALDYAHAQGLLHRDVKPANLLIERGERLLLTDFGIARTLDDTRTISAVAATLAYVAPERFANLPSDQRVDVYSLGCTLFELLTGRTPFPFTDQAAVIAAHMTAPPPVISEIRRDLPPGLNAVIATALAKNPNERYRTCGDLAVAAYQAVITAQWSAAPAMMSAPPPGPLPPGPFMAPPPNPAGRGKVGRRLLIAGGIAVPVVAAAAAGIVALKPFARQSDSAADSDAESTRLRADARDAALAGARKAATVMGTTNADDMDGTIAAMKSVLTGSMLEQFNTSAEELKQIAATAGVHSSSTVLCAALASLDDGLQHATAVVVLESTHTPRTGAATIDSIAMRMELTHTPDGWKANSITAPSTTSNTTTNHRTAAPTPPTGTSNAAFLDTAATAAVKSAGVAALTALLQHRAADIDNFAAGVRAVTTADAYRKLTTTIDTVVTAVRTSHQDTTAKIDPVGLTRLTADRAELLCGVEVTATNPSTTQYSSVTVQMQKLSGHWLLSDLPNTY</sequence>
<keyword evidence="3 10" id="KW-0808">Transferase</keyword>
<dbReference type="SMART" id="SM00220">
    <property type="entry name" value="S_TKc"/>
    <property type="match status" value="1"/>
</dbReference>
<dbReference type="EMBL" id="WEGK01000005">
    <property type="protein sequence ID" value="MQY19736.1"/>
    <property type="molecule type" value="Genomic_DNA"/>
</dbReference>
<proteinExistence type="predicted"/>
<evidence type="ECO:0000256" key="1">
    <source>
        <dbReference type="ARBA" id="ARBA00012513"/>
    </source>
</evidence>
<dbReference type="OrthoDB" id="9762169at2"/>
<dbReference type="InterPro" id="IPR011009">
    <property type="entry name" value="Kinase-like_dom_sf"/>
</dbReference>
<dbReference type="GO" id="GO:0005524">
    <property type="term" value="F:ATP binding"/>
    <property type="evidence" value="ECO:0007669"/>
    <property type="project" value="UniProtKB-UniRule"/>
</dbReference>
<evidence type="ECO:0000256" key="7">
    <source>
        <dbReference type="PROSITE-ProRule" id="PRU10141"/>
    </source>
</evidence>